<dbReference type="Proteomes" id="UP000552954">
    <property type="component" value="Unassembled WGS sequence"/>
</dbReference>
<feature type="domain" description="TOD1/MUCI70 glycosyltransferase-like" evidence="1">
    <location>
        <begin position="66"/>
        <end position="199"/>
    </location>
</feature>
<dbReference type="InterPro" id="IPR048354">
    <property type="entry name" value="TOD1_MUCI70_glycTrfase_dom"/>
</dbReference>
<comment type="caution">
    <text evidence="2">The sequence shown here is derived from an EMBL/GenBank/DDBJ whole genome shotgun (WGS) entry which is preliminary data.</text>
</comment>
<sequence length="250" mass="28409">MTEADPRLVVYTCITAAYDEVRPVRHAEPGVRYVCFSDRPVDAASGWEGHPLPRADLDPVSANRYVKMHPHALFPEHRRSIYVDGNFELGPGVRAFAEEALREHPLALFSHPERECLFTEAAKCASIGHGWIWSYAKQLGRYHAEGMPARAGLYECGVLPRAHHAPPVQELMAAWWQEFRAGVRRDQVSMPYLLWKLRTPCKVVGPSRFRGGDTRFILHPGHSPSPLPRLLRGQLNRLTPQFWLLRRGHG</sequence>
<dbReference type="RefSeq" id="WP_171559226.1">
    <property type="nucleotide sequence ID" value="NZ_JABFCS010000001.1"/>
</dbReference>
<keyword evidence="3" id="KW-1185">Reference proteome</keyword>
<proteinExistence type="predicted"/>
<dbReference type="Pfam" id="PF04765">
    <property type="entry name" value="TOD1_MUCI70"/>
    <property type="match status" value="1"/>
</dbReference>
<accession>A0A849KG65</accession>
<reference evidence="2 3" key="2">
    <citation type="submission" date="2020-06" db="EMBL/GenBank/DDBJ databases">
        <title>Ramlibacter rhizophilus sp. nov., isolated from rhizosphere soil of national flower Mugunghwa from South Korea.</title>
        <authorList>
            <person name="Zheng-Fei Y."/>
            <person name="Huan T."/>
        </authorList>
    </citation>
    <scope>NUCLEOTIDE SEQUENCE [LARGE SCALE GENOMIC DNA]</scope>
    <source>
        <strain evidence="2 3">B156</strain>
    </source>
</reference>
<gene>
    <name evidence="2" type="ORF">HK415_11565</name>
</gene>
<dbReference type="EMBL" id="JABFCS010000001">
    <property type="protein sequence ID" value="NNU43651.1"/>
    <property type="molecule type" value="Genomic_DNA"/>
</dbReference>
<dbReference type="AlphaFoldDB" id="A0A849KG65"/>
<organism evidence="2 3">
    <name type="scientific">Ramlibacter montanisoli</name>
    <dbReference type="NCBI Taxonomy" id="2732512"/>
    <lineage>
        <taxon>Bacteria</taxon>
        <taxon>Pseudomonadati</taxon>
        <taxon>Pseudomonadota</taxon>
        <taxon>Betaproteobacteria</taxon>
        <taxon>Burkholderiales</taxon>
        <taxon>Comamonadaceae</taxon>
        <taxon>Ramlibacter</taxon>
    </lineage>
</organism>
<name>A0A849KG65_9BURK</name>
<evidence type="ECO:0000313" key="2">
    <source>
        <dbReference type="EMBL" id="NNU43651.1"/>
    </source>
</evidence>
<evidence type="ECO:0000259" key="1">
    <source>
        <dbReference type="Pfam" id="PF04765"/>
    </source>
</evidence>
<reference evidence="2 3" key="1">
    <citation type="submission" date="2020-05" db="EMBL/GenBank/DDBJ databases">
        <authorList>
            <person name="Khan S.A."/>
            <person name="Jeon C.O."/>
            <person name="Chun B.H."/>
        </authorList>
    </citation>
    <scope>NUCLEOTIDE SEQUENCE [LARGE SCALE GENOMIC DNA]</scope>
    <source>
        <strain evidence="2 3">B156</strain>
    </source>
</reference>
<protein>
    <submittedName>
        <fullName evidence="2">DUF616 domain-containing protein</fullName>
    </submittedName>
</protein>
<evidence type="ECO:0000313" key="3">
    <source>
        <dbReference type="Proteomes" id="UP000552954"/>
    </source>
</evidence>